<sequence length="803" mass="89669">MINHIYFVMISSVLLTSHIFAQSPKVCFYADEGFQGESICATQGQAVSDLKHEWNDKISSITVPHGMVVTAFKDINFSGRSLTFKENIDLYSSRRWTNLNNAISSFKVRSAACFYEQDSFIGDSICISGNERIDLYSETRPNRSHIMNPLNDRINSIIIPPDTQAIIYRNDSYSGDYFVLTDNYTASDLENIDMNNAISSIRVSQYEHFLCDQHCVIKNSMIIPIQYAFGSHWADKRIGYKQVLISFNITSEDDYTIDIAGGGFFKVKGGEVFFLNQESNNSAIFKINNQVGRLSMLSRFNGGYFEVQIIESSDGVSVNVYPIFSYLFDVDNTNVRFFVNNANTFKPLIINKLVMTVEKKQNRAERGVAGVAACWLVPLLNIYNYIIQGKCNQADRFITDASEFFSTSSDKILQISGTSEPLPRIENNDTFPSEILLVDFATDPTGTLTHINSNMNGKSLTLAATALACNVSMKYEVLPHLRSRRDLIPPCIDWTLNILTDFTLLFGDSDSTWNAENFGRVIARIISSGDTGYTASDTITDARLIENVRTYVTENIDNAALIKTAFDFSQLSYAGYLRHNDVGSETQPPQVVQSLPQGRYELALQNFHFVETVPRRQLNGEWIEQPELRFDVEVISGATEDTLAARQNVTPVIEEWRQRYHQAARSLKVVEKIGSTNTPNLYQGMDAIISAAAMVSDVAQSWLRTSRDDYIYVIVRLSGEVISIAMAVDINDVDVGIAGSLTSPSYVLNPSDNGVIRGAGTAAIRVLADYLAKKGKRALVSDVISQPSAIVKKKVGFQFIDEL</sequence>
<dbReference type="InterPro" id="IPR001064">
    <property type="entry name" value="Beta/gamma_crystallin"/>
</dbReference>
<dbReference type="PROSITE" id="PS50915">
    <property type="entry name" value="CRYSTALLIN_BETA_GAMMA"/>
    <property type="match status" value="1"/>
</dbReference>
<feature type="domain" description="Beta/gamma crystallin 'Greek key'" evidence="3">
    <location>
        <begin position="163"/>
        <end position="205"/>
    </location>
</feature>
<name>A0A0T9SWV7_YERAL</name>
<accession>A0A0T9SWV7</accession>
<dbReference type="SUPFAM" id="SSF49695">
    <property type="entry name" value="gamma-Crystallin-like"/>
    <property type="match status" value="2"/>
</dbReference>
<comment type="similarity">
    <text evidence="1">Belongs to the beta/gamma-crystallin family.</text>
</comment>
<dbReference type="Pfam" id="PF03995">
    <property type="entry name" value="Inhibitor_I36"/>
    <property type="match status" value="1"/>
</dbReference>
<dbReference type="InterPro" id="IPR011024">
    <property type="entry name" value="G_crystallin-like"/>
</dbReference>
<proteinExistence type="inferred from homology"/>
<organism evidence="4 5">
    <name type="scientific">Yersinia aldovae</name>
    <dbReference type="NCBI Taxonomy" id="29483"/>
    <lineage>
        <taxon>Bacteria</taxon>
        <taxon>Pseudomonadati</taxon>
        <taxon>Pseudomonadota</taxon>
        <taxon>Gammaproteobacteria</taxon>
        <taxon>Enterobacterales</taxon>
        <taxon>Yersiniaceae</taxon>
        <taxon>Yersinia</taxon>
    </lineage>
</organism>
<gene>
    <name evidence="4" type="ORF">ERS137965_00079</name>
</gene>
<dbReference type="eggNOG" id="COG1670">
    <property type="taxonomic scope" value="Bacteria"/>
</dbReference>
<dbReference type="EMBL" id="CQEJ01000001">
    <property type="protein sequence ID" value="CNK44458.1"/>
    <property type="molecule type" value="Genomic_DNA"/>
</dbReference>
<dbReference type="Proteomes" id="UP000041595">
    <property type="component" value="Unassembled WGS sequence"/>
</dbReference>
<protein>
    <submittedName>
        <fullName evidence="4">Beta-gamma-crystallin</fullName>
    </submittedName>
</protein>
<dbReference type="Pfam" id="PF09101">
    <property type="entry name" value="Exotox-A_bind"/>
    <property type="match status" value="1"/>
</dbReference>
<reference evidence="4 5" key="1">
    <citation type="submission" date="2015-03" db="EMBL/GenBank/DDBJ databases">
        <authorList>
            <person name="Murphy D."/>
        </authorList>
    </citation>
    <scope>NUCLEOTIDE SEQUENCE [LARGE SCALE GENOMIC DNA]</scope>
    <source>
        <strain evidence="4 5">IP06005</strain>
    </source>
</reference>
<evidence type="ECO:0000313" key="5">
    <source>
        <dbReference type="Proteomes" id="UP000041595"/>
    </source>
</evidence>
<dbReference type="RefSeq" id="WP_049595958.1">
    <property type="nucleotide sequence ID" value="NZ_CQEJ01000001.1"/>
</dbReference>
<dbReference type="STRING" id="1453495.AT01_3540"/>
<dbReference type="Gene3D" id="2.60.20.10">
    <property type="entry name" value="Crystallins"/>
    <property type="match status" value="2"/>
</dbReference>
<evidence type="ECO:0000313" key="4">
    <source>
        <dbReference type="EMBL" id="CNK44458.1"/>
    </source>
</evidence>
<keyword evidence="2" id="KW-0677">Repeat</keyword>
<dbReference type="SMART" id="SM00247">
    <property type="entry name" value="XTALbg"/>
    <property type="match status" value="2"/>
</dbReference>
<dbReference type="AlphaFoldDB" id="A0A0T9SWV7"/>
<evidence type="ECO:0000256" key="1">
    <source>
        <dbReference type="ARBA" id="ARBA00009646"/>
    </source>
</evidence>
<evidence type="ECO:0000259" key="3">
    <source>
        <dbReference type="PROSITE" id="PS50915"/>
    </source>
</evidence>
<dbReference type="InterPro" id="IPR015185">
    <property type="entry name" value="Exotox-A_bind"/>
</dbReference>
<evidence type="ECO:0000256" key="2">
    <source>
        <dbReference type="ARBA" id="ARBA00022737"/>
    </source>
</evidence>